<reference evidence="3" key="1">
    <citation type="journal article" date="2014" name="Science">
        <title>The coffee genome provides insight into the convergent evolution of caffeine biosynthesis.</title>
        <authorList>
            <person name="Denoeud F."/>
            <person name="Carretero-Paulet L."/>
            <person name="Dereeper A."/>
            <person name="Droc G."/>
            <person name="Guyot R."/>
            <person name="Pietrella M."/>
            <person name="Zheng C."/>
            <person name="Alberti A."/>
            <person name="Anthony F."/>
            <person name="Aprea G."/>
            <person name="Aury J.M."/>
            <person name="Bento P."/>
            <person name="Bernard M."/>
            <person name="Bocs S."/>
            <person name="Campa C."/>
            <person name="Cenci A."/>
            <person name="Combes M.C."/>
            <person name="Crouzillat D."/>
            <person name="Da Silva C."/>
            <person name="Daddiego L."/>
            <person name="De Bellis F."/>
            <person name="Dussert S."/>
            <person name="Garsmeur O."/>
            <person name="Gayraud T."/>
            <person name="Guignon V."/>
            <person name="Jahn K."/>
            <person name="Jamilloux V."/>
            <person name="Joet T."/>
            <person name="Labadie K."/>
            <person name="Lan T."/>
            <person name="Leclercq J."/>
            <person name="Lepelley M."/>
            <person name="Leroy T."/>
            <person name="Li L.T."/>
            <person name="Librado P."/>
            <person name="Lopez L."/>
            <person name="Munoz A."/>
            <person name="Noel B."/>
            <person name="Pallavicini A."/>
            <person name="Perrotta G."/>
            <person name="Poncet V."/>
            <person name="Pot D."/>
            <person name="Priyono X."/>
            <person name="Rigoreau M."/>
            <person name="Rouard M."/>
            <person name="Rozas J."/>
            <person name="Tranchant-Dubreuil C."/>
            <person name="VanBuren R."/>
            <person name="Zhang Q."/>
            <person name="Andrade A.C."/>
            <person name="Argout X."/>
            <person name="Bertrand B."/>
            <person name="de Kochko A."/>
            <person name="Graziosi G."/>
            <person name="Henry R.J."/>
            <person name="Jayarama X."/>
            <person name="Ming R."/>
            <person name="Nagai C."/>
            <person name="Rounsley S."/>
            <person name="Sankoff D."/>
            <person name="Giuliano G."/>
            <person name="Albert V.A."/>
            <person name="Wincker P."/>
            <person name="Lashermes P."/>
        </authorList>
    </citation>
    <scope>NUCLEOTIDE SEQUENCE [LARGE SCALE GENOMIC DNA]</scope>
    <source>
        <strain evidence="3">cv. DH200-94</strain>
    </source>
</reference>
<protein>
    <submittedName>
        <fullName evidence="2">Uncharacterized protein</fullName>
    </submittedName>
</protein>
<dbReference type="AlphaFoldDB" id="A0A068TVA6"/>
<organism evidence="2 3">
    <name type="scientific">Coffea canephora</name>
    <name type="common">Robusta coffee</name>
    <dbReference type="NCBI Taxonomy" id="49390"/>
    <lineage>
        <taxon>Eukaryota</taxon>
        <taxon>Viridiplantae</taxon>
        <taxon>Streptophyta</taxon>
        <taxon>Embryophyta</taxon>
        <taxon>Tracheophyta</taxon>
        <taxon>Spermatophyta</taxon>
        <taxon>Magnoliopsida</taxon>
        <taxon>eudicotyledons</taxon>
        <taxon>Gunneridae</taxon>
        <taxon>Pentapetalae</taxon>
        <taxon>asterids</taxon>
        <taxon>lamiids</taxon>
        <taxon>Gentianales</taxon>
        <taxon>Rubiaceae</taxon>
        <taxon>Ixoroideae</taxon>
        <taxon>Gardenieae complex</taxon>
        <taxon>Bertiereae - Coffeeae clade</taxon>
        <taxon>Coffeeae</taxon>
        <taxon>Coffea</taxon>
    </lineage>
</organism>
<dbReference type="Gramene" id="CDO99273">
    <property type="protein sequence ID" value="CDO99273"/>
    <property type="gene ID" value="GSCOC_T00026364001"/>
</dbReference>
<name>A0A068TVA6_COFCA</name>
<accession>A0A068TVA6</accession>
<dbReference type="InParanoid" id="A0A068TVA6"/>
<gene>
    <name evidence="2" type="ORF">GSCOC_T00026364001</name>
</gene>
<proteinExistence type="predicted"/>
<keyword evidence="1" id="KW-0472">Membrane</keyword>
<keyword evidence="1" id="KW-0812">Transmembrane</keyword>
<evidence type="ECO:0000256" key="1">
    <source>
        <dbReference type="SAM" id="Phobius"/>
    </source>
</evidence>
<evidence type="ECO:0000313" key="3">
    <source>
        <dbReference type="Proteomes" id="UP000295252"/>
    </source>
</evidence>
<dbReference type="Proteomes" id="UP000295252">
    <property type="component" value="Chromosome V"/>
</dbReference>
<feature type="transmembrane region" description="Helical" evidence="1">
    <location>
        <begin position="27"/>
        <end position="50"/>
    </location>
</feature>
<keyword evidence="3" id="KW-1185">Reference proteome</keyword>
<dbReference type="EMBL" id="HG739087">
    <property type="protein sequence ID" value="CDO99273.1"/>
    <property type="molecule type" value="Genomic_DNA"/>
</dbReference>
<evidence type="ECO:0000313" key="2">
    <source>
        <dbReference type="EMBL" id="CDO99273.1"/>
    </source>
</evidence>
<sequence>MALFPSFWKILNSLIYAYHVFLEHPGLQFSLCLHLDVSFCFASLVLLYFLRHIYLSQSKLLNVSSVVHFYNHASFGQHLCSCHKPVCGHYL</sequence>
<keyword evidence="1" id="KW-1133">Transmembrane helix</keyword>